<name>A0A8J7MFB7_9BACT</name>
<dbReference type="AlphaFoldDB" id="A0A8J7MFB7"/>
<sequence length="116" mass="13223">MKAEFTDFIENTYHREIDSISISDLDGLLHELTTQHKDASVSLVLSRSDADYISVDLVGENVYLVQFERIAQNGSFFTRLFKSSNISKTIDGLSATKQLAHDYMVNERLSFEKMHS</sequence>
<protein>
    <submittedName>
        <fullName evidence="1">Uncharacterized protein</fullName>
    </submittedName>
</protein>
<organism evidence="1 2">
    <name type="scientific">Persicirhabdus sediminis</name>
    <dbReference type="NCBI Taxonomy" id="454144"/>
    <lineage>
        <taxon>Bacteria</taxon>
        <taxon>Pseudomonadati</taxon>
        <taxon>Verrucomicrobiota</taxon>
        <taxon>Verrucomicrobiia</taxon>
        <taxon>Verrucomicrobiales</taxon>
        <taxon>Verrucomicrobiaceae</taxon>
        <taxon>Persicirhabdus</taxon>
    </lineage>
</organism>
<accession>A0A8J7MFB7</accession>
<dbReference type="Proteomes" id="UP000624703">
    <property type="component" value="Unassembled WGS sequence"/>
</dbReference>
<evidence type="ECO:0000313" key="1">
    <source>
        <dbReference type="EMBL" id="MBK1791677.1"/>
    </source>
</evidence>
<gene>
    <name evidence="1" type="ORF">JIN82_10990</name>
</gene>
<comment type="caution">
    <text evidence="1">The sequence shown here is derived from an EMBL/GenBank/DDBJ whole genome shotgun (WGS) entry which is preliminary data.</text>
</comment>
<dbReference type="EMBL" id="JAENIM010000041">
    <property type="protein sequence ID" value="MBK1791677.1"/>
    <property type="molecule type" value="Genomic_DNA"/>
</dbReference>
<evidence type="ECO:0000313" key="2">
    <source>
        <dbReference type="Proteomes" id="UP000624703"/>
    </source>
</evidence>
<proteinExistence type="predicted"/>
<reference evidence="1" key="1">
    <citation type="submission" date="2021-01" db="EMBL/GenBank/DDBJ databases">
        <title>Modified the classification status of verrucomicrobia.</title>
        <authorList>
            <person name="Feng X."/>
        </authorList>
    </citation>
    <scope>NUCLEOTIDE SEQUENCE</scope>
    <source>
        <strain evidence="1">_KCTC 22039</strain>
    </source>
</reference>
<keyword evidence="2" id="KW-1185">Reference proteome</keyword>